<evidence type="ECO:0000313" key="3">
    <source>
        <dbReference type="Proteomes" id="UP001183388"/>
    </source>
</evidence>
<name>A0ABU2LFU7_9ACTN</name>
<reference evidence="3" key="1">
    <citation type="submission" date="2023-07" db="EMBL/GenBank/DDBJ databases">
        <title>30 novel species of actinomycetes from the DSMZ collection.</title>
        <authorList>
            <person name="Nouioui I."/>
        </authorList>
    </citation>
    <scope>NUCLEOTIDE SEQUENCE [LARGE SCALE GENOMIC DNA]</scope>
    <source>
        <strain evidence="3">DSM 44917</strain>
    </source>
</reference>
<dbReference type="RefSeq" id="WP_311633089.1">
    <property type="nucleotide sequence ID" value="NZ_JAVREN010000056.1"/>
</dbReference>
<accession>A0ABU2LFU7</accession>
<keyword evidence="1" id="KW-0812">Transmembrane</keyword>
<dbReference type="Proteomes" id="UP001183388">
    <property type="component" value="Unassembled WGS sequence"/>
</dbReference>
<organism evidence="2 3">
    <name type="scientific">Streptomyces boetiae</name>
    <dbReference type="NCBI Taxonomy" id="3075541"/>
    <lineage>
        <taxon>Bacteria</taxon>
        <taxon>Bacillati</taxon>
        <taxon>Actinomycetota</taxon>
        <taxon>Actinomycetes</taxon>
        <taxon>Kitasatosporales</taxon>
        <taxon>Streptomycetaceae</taxon>
        <taxon>Streptomyces</taxon>
    </lineage>
</organism>
<keyword evidence="3" id="KW-1185">Reference proteome</keyword>
<dbReference type="EMBL" id="JAVREN010000056">
    <property type="protein sequence ID" value="MDT0310117.1"/>
    <property type="molecule type" value="Genomic_DNA"/>
</dbReference>
<keyword evidence="1" id="KW-0472">Membrane</keyword>
<keyword evidence="1" id="KW-1133">Transmembrane helix</keyword>
<feature type="transmembrane region" description="Helical" evidence="1">
    <location>
        <begin position="52"/>
        <end position="73"/>
    </location>
</feature>
<protein>
    <submittedName>
        <fullName evidence="2">Uncharacterized protein</fullName>
    </submittedName>
</protein>
<sequence length="76" mass="8158">MAQFENACGECGYTTGWCSQSEADERLMRHYLDRHPTVPPGGAHRVRDGDPSGGGCGSCLLVLVVLIVLLAILSNR</sequence>
<evidence type="ECO:0000256" key="1">
    <source>
        <dbReference type="SAM" id="Phobius"/>
    </source>
</evidence>
<proteinExistence type="predicted"/>
<evidence type="ECO:0000313" key="2">
    <source>
        <dbReference type="EMBL" id="MDT0310117.1"/>
    </source>
</evidence>
<comment type="caution">
    <text evidence="2">The sequence shown here is derived from an EMBL/GenBank/DDBJ whole genome shotgun (WGS) entry which is preliminary data.</text>
</comment>
<gene>
    <name evidence="2" type="ORF">RM780_24635</name>
</gene>